<evidence type="ECO:0000256" key="1">
    <source>
        <dbReference type="SAM" id="MobiDB-lite"/>
    </source>
</evidence>
<keyword evidence="3" id="KW-1185">Reference proteome</keyword>
<name>A0AAD5RU14_9PEZI</name>
<feature type="compositionally biased region" description="Low complexity" evidence="1">
    <location>
        <begin position="116"/>
        <end position="127"/>
    </location>
</feature>
<dbReference type="EMBL" id="JAKWBI020000081">
    <property type="protein sequence ID" value="KAJ2903450.1"/>
    <property type="molecule type" value="Genomic_DNA"/>
</dbReference>
<feature type="compositionally biased region" description="Acidic residues" evidence="1">
    <location>
        <begin position="100"/>
        <end position="114"/>
    </location>
</feature>
<protein>
    <submittedName>
        <fullName evidence="2">Uncharacterized protein</fullName>
    </submittedName>
</protein>
<dbReference type="AlphaFoldDB" id="A0AAD5RU14"/>
<evidence type="ECO:0000313" key="2">
    <source>
        <dbReference type="EMBL" id="KAJ2903450.1"/>
    </source>
</evidence>
<reference evidence="2" key="1">
    <citation type="submission" date="2022-07" db="EMBL/GenBank/DDBJ databases">
        <title>Draft genome sequence of Zalerion maritima ATCC 34329, a (micro)plastics degrading marine fungus.</title>
        <authorList>
            <person name="Paco A."/>
            <person name="Goncalves M.F.M."/>
            <person name="Rocha-Santos T.A.P."/>
            <person name="Alves A."/>
        </authorList>
    </citation>
    <scope>NUCLEOTIDE SEQUENCE</scope>
    <source>
        <strain evidence="2">ATCC 34329</strain>
    </source>
</reference>
<comment type="caution">
    <text evidence="2">The sequence shown here is derived from an EMBL/GenBank/DDBJ whole genome shotgun (WGS) entry which is preliminary data.</text>
</comment>
<accession>A0AAD5RU14</accession>
<dbReference type="Proteomes" id="UP001201980">
    <property type="component" value="Unassembled WGS sequence"/>
</dbReference>
<feature type="region of interest" description="Disordered" evidence="1">
    <location>
        <begin position="95"/>
        <end position="137"/>
    </location>
</feature>
<proteinExistence type="predicted"/>
<organism evidence="2 3">
    <name type="scientific">Zalerion maritima</name>
    <dbReference type="NCBI Taxonomy" id="339359"/>
    <lineage>
        <taxon>Eukaryota</taxon>
        <taxon>Fungi</taxon>
        <taxon>Dikarya</taxon>
        <taxon>Ascomycota</taxon>
        <taxon>Pezizomycotina</taxon>
        <taxon>Sordariomycetes</taxon>
        <taxon>Lulworthiomycetidae</taxon>
        <taxon>Lulworthiales</taxon>
        <taxon>Lulworthiaceae</taxon>
        <taxon>Zalerion</taxon>
    </lineage>
</organism>
<sequence>MGRHAVRQAGEAAARRLLNPTAFRAGELYLEPFVKTLPRVDWMSTTTKPFLPSGGPTCTWDATSCPRTGGACMYNHYVGGKTWPSLSADMKVIVPPPPHDEDEDGLYSDWEDWENTSAPSPATSLSSIPGGDEWLSI</sequence>
<evidence type="ECO:0000313" key="3">
    <source>
        <dbReference type="Proteomes" id="UP001201980"/>
    </source>
</evidence>
<gene>
    <name evidence="2" type="ORF">MKZ38_009935</name>
</gene>